<sequence>MHLHAKGAELPVFLIAQRQYMAFMRLQIDVTARLHILHEAQGVVGRIALAGGRQHPQTVSMGRKLARIHRIHGQHRYTHAAAPQHPACGAGNGLGLPGLAGIGDQHEWPLRRPFAQGVVKHVFTALSAHTPGHARTKRGIAQHQSRRTPQARGRHSHIHHRSNRAFHAGATNG</sequence>
<feature type="region of interest" description="Disordered" evidence="1">
    <location>
        <begin position="129"/>
        <end position="173"/>
    </location>
</feature>
<proteinExistence type="predicted"/>
<evidence type="ECO:0000313" key="2">
    <source>
        <dbReference type="EMBL" id="MPM74187.1"/>
    </source>
</evidence>
<comment type="caution">
    <text evidence="2">The sequence shown here is derived from an EMBL/GenBank/DDBJ whole genome shotgun (WGS) entry which is preliminary data.</text>
</comment>
<evidence type="ECO:0000256" key="1">
    <source>
        <dbReference type="SAM" id="MobiDB-lite"/>
    </source>
</evidence>
<gene>
    <name evidence="2" type="ORF">SDC9_121172</name>
</gene>
<feature type="compositionally biased region" description="Basic residues" evidence="1">
    <location>
        <begin position="152"/>
        <end position="164"/>
    </location>
</feature>
<dbReference type="AlphaFoldDB" id="A0A645CB71"/>
<dbReference type="EMBL" id="VSSQ01025804">
    <property type="protein sequence ID" value="MPM74187.1"/>
    <property type="molecule type" value="Genomic_DNA"/>
</dbReference>
<name>A0A645CB71_9ZZZZ</name>
<protein>
    <submittedName>
        <fullName evidence="2">Uncharacterized protein</fullName>
    </submittedName>
</protein>
<reference evidence="2" key="1">
    <citation type="submission" date="2019-08" db="EMBL/GenBank/DDBJ databases">
        <authorList>
            <person name="Kucharzyk K."/>
            <person name="Murdoch R.W."/>
            <person name="Higgins S."/>
            <person name="Loffler F."/>
        </authorList>
    </citation>
    <scope>NUCLEOTIDE SEQUENCE</scope>
</reference>
<feature type="compositionally biased region" description="Basic residues" evidence="1">
    <location>
        <begin position="132"/>
        <end position="146"/>
    </location>
</feature>
<accession>A0A645CB71</accession>
<organism evidence="2">
    <name type="scientific">bioreactor metagenome</name>
    <dbReference type="NCBI Taxonomy" id="1076179"/>
    <lineage>
        <taxon>unclassified sequences</taxon>
        <taxon>metagenomes</taxon>
        <taxon>ecological metagenomes</taxon>
    </lineage>
</organism>